<dbReference type="PANTHER" id="PTHR22930:SF85">
    <property type="entry name" value="GH03217P-RELATED"/>
    <property type="match status" value="1"/>
</dbReference>
<evidence type="ECO:0000256" key="1">
    <source>
        <dbReference type="ARBA" id="ARBA00001968"/>
    </source>
</evidence>
<organism evidence="9 10">
    <name type="scientific">Photinus pyralis</name>
    <name type="common">Common eastern firefly</name>
    <name type="synonym">Lampyris pyralis</name>
    <dbReference type="NCBI Taxonomy" id="7054"/>
    <lineage>
        <taxon>Eukaryota</taxon>
        <taxon>Metazoa</taxon>
        <taxon>Ecdysozoa</taxon>
        <taxon>Arthropoda</taxon>
        <taxon>Hexapoda</taxon>
        <taxon>Insecta</taxon>
        <taxon>Pterygota</taxon>
        <taxon>Neoptera</taxon>
        <taxon>Endopterygota</taxon>
        <taxon>Coleoptera</taxon>
        <taxon>Polyphaga</taxon>
        <taxon>Elateriformia</taxon>
        <taxon>Elateroidea</taxon>
        <taxon>Lampyridae</taxon>
        <taxon>Lampyrinae</taxon>
        <taxon>Photinus</taxon>
    </lineage>
</organism>
<protein>
    <recommendedName>
        <fullName evidence="8">DDE Tnp4 domain-containing protein</fullName>
    </recommendedName>
</protein>
<keyword evidence="5" id="KW-0479">Metal-binding</keyword>
<dbReference type="GO" id="GO:0005634">
    <property type="term" value="C:nucleus"/>
    <property type="evidence" value="ECO:0007669"/>
    <property type="project" value="UniProtKB-SubCell"/>
</dbReference>
<comment type="cofactor">
    <cofactor evidence="1">
        <name>a divalent metal cation</name>
        <dbReference type="ChEBI" id="CHEBI:60240"/>
    </cofactor>
</comment>
<dbReference type="GO" id="GO:0046872">
    <property type="term" value="F:metal ion binding"/>
    <property type="evidence" value="ECO:0007669"/>
    <property type="project" value="UniProtKB-KW"/>
</dbReference>
<evidence type="ECO:0000256" key="6">
    <source>
        <dbReference type="ARBA" id="ARBA00022801"/>
    </source>
</evidence>
<comment type="subcellular location">
    <subcellularLocation>
        <location evidence="2">Nucleus</location>
    </subcellularLocation>
</comment>
<dbReference type="EMBL" id="VVIM01000001">
    <property type="protein sequence ID" value="KAB0804448.1"/>
    <property type="molecule type" value="Genomic_DNA"/>
</dbReference>
<evidence type="ECO:0000256" key="4">
    <source>
        <dbReference type="ARBA" id="ARBA00022722"/>
    </source>
</evidence>
<comment type="caution">
    <text evidence="9">The sequence shown here is derived from an EMBL/GenBank/DDBJ whole genome shotgun (WGS) entry which is preliminary data.</text>
</comment>
<evidence type="ECO:0000256" key="3">
    <source>
        <dbReference type="ARBA" id="ARBA00006958"/>
    </source>
</evidence>
<dbReference type="AlphaFoldDB" id="A0A5N4B4I7"/>
<keyword evidence="10" id="KW-1185">Reference proteome</keyword>
<gene>
    <name evidence="9" type="ORF">PPYR_01418</name>
</gene>
<evidence type="ECO:0000256" key="5">
    <source>
        <dbReference type="ARBA" id="ARBA00022723"/>
    </source>
</evidence>
<accession>A0A5N4B4I7</accession>
<evidence type="ECO:0000256" key="7">
    <source>
        <dbReference type="ARBA" id="ARBA00023242"/>
    </source>
</evidence>
<comment type="similarity">
    <text evidence="3">Belongs to the HARBI1 family.</text>
</comment>
<dbReference type="GO" id="GO:0004518">
    <property type="term" value="F:nuclease activity"/>
    <property type="evidence" value="ECO:0007669"/>
    <property type="project" value="UniProtKB-KW"/>
</dbReference>
<feature type="domain" description="DDE Tnp4" evidence="8">
    <location>
        <begin position="168"/>
        <end position="312"/>
    </location>
</feature>
<dbReference type="InterPro" id="IPR027806">
    <property type="entry name" value="HARBI1_dom"/>
</dbReference>
<evidence type="ECO:0000256" key="2">
    <source>
        <dbReference type="ARBA" id="ARBA00004123"/>
    </source>
</evidence>
<evidence type="ECO:0000259" key="8">
    <source>
        <dbReference type="Pfam" id="PF13359"/>
    </source>
</evidence>
<dbReference type="Pfam" id="PF13359">
    <property type="entry name" value="DDE_Tnp_4"/>
    <property type="match status" value="1"/>
</dbReference>
<dbReference type="GO" id="GO:0016787">
    <property type="term" value="F:hydrolase activity"/>
    <property type="evidence" value="ECO:0007669"/>
    <property type="project" value="UniProtKB-KW"/>
</dbReference>
<sequence length="395" mass="45930">MDMLVMDLLTGTLSETDASDSSDEDDQFIKEPPTKITRIENFVEETVPQYSDAVFQEHFRMCRRVVDFIIGYFAQSAYKAASIGGRDKVSNEKAILLSLWYLANTETFRQVADRFNVSRSAHRCLVRVITFLASIKHEYIVWPCKNEAKHIGEEFEKKQGIKNVIGAIDGCHIRINKPKLNQDSYVNRKGYHSILLQGVMYIVENLGLCMMPDCCVNQHYMQRLQKMKTYFIMFLLGDSAYPCLNWIVPPFKDNGNLTVQQKRFNYKHSSTRICVENAFGLLKGRFRRLTHFENLDMHLIVKCIMACCVLHNLCLKEGDDCEITEVNISEDVSNDPQRQDNLPVNNRREQLEFQKIPLNCVFHYSVRFAISKVMYHLKTRLVEIHQFHWFIIGVA</sequence>
<dbReference type="Proteomes" id="UP000327044">
    <property type="component" value="Unassembled WGS sequence"/>
</dbReference>
<evidence type="ECO:0000313" key="10">
    <source>
        <dbReference type="Proteomes" id="UP000327044"/>
    </source>
</evidence>
<dbReference type="PANTHER" id="PTHR22930">
    <property type="match status" value="1"/>
</dbReference>
<proteinExistence type="inferred from homology"/>
<name>A0A5N4B4I7_PHOPY</name>
<keyword evidence="4" id="KW-0540">Nuclease</keyword>
<reference evidence="9 10" key="1">
    <citation type="journal article" date="2018" name="Elife">
        <title>Firefly genomes illuminate parallel origins of bioluminescence in beetles.</title>
        <authorList>
            <person name="Fallon T.R."/>
            <person name="Lower S.E."/>
            <person name="Chang C.H."/>
            <person name="Bessho-Uehara M."/>
            <person name="Martin G.J."/>
            <person name="Bewick A.J."/>
            <person name="Behringer M."/>
            <person name="Debat H.J."/>
            <person name="Wong I."/>
            <person name="Day J.C."/>
            <person name="Suvorov A."/>
            <person name="Silva C.J."/>
            <person name="Stanger-Hall K.F."/>
            <person name="Hall D.W."/>
            <person name="Schmitz R.J."/>
            <person name="Nelson D.R."/>
            <person name="Lewis S.M."/>
            <person name="Shigenobu S."/>
            <person name="Bybee S.M."/>
            <person name="Larracuente A.M."/>
            <person name="Oba Y."/>
            <person name="Weng J.K."/>
        </authorList>
    </citation>
    <scope>NUCLEOTIDE SEQUENCE [LARGE SCALE GENOMIC DNA]</scope>
    <source>
        <strain evidence="9">1611_PpyrPB1</strain>
        <tissue evidence="9">Whole body</tissue>
    </source>
</reference>
<dbReference type="InterPro" id="IPR045249">
    <property type="entry name" value="HARBI1-like"/>
</dbReference>
<keyword evidence="7" id="KW-0539">Nucleus</keyword>
<keyword evidence="6" id="KW-0378">Hydrolase</keyword>
<evidence type="ECO:0000313" key="9">
    <source>
        <dbReference type="EMBL" id="KAB0804448.1"/>
    </source>
</evidence>
<dbReference type="InParanoid" id="A0A5N4B4I7"/>